<accession>M1NNM0</accession>
<name>M1NNM0_9VIRU</name>
<reference evidence="1 2" key="1">
    <citation type="submission" date="2012-10" db="EMBL/GenBank/DDBJ databases">
        <title>Complete genome sequence of Moumouvirus goulette.</title>
        <authorList>
            <person name="Fournous G."/>
            <person name="Bougalmi M."/>
            <person name="Colson P."/>
        </authorList>
    </citation>
    <scope>NUCLEOTIDE SEQUENCE [LARGE SCALE GENOMIC DNA]</scope>
</reference>
<gene>
    <name evidence="1" type="ORF">glt_00857</name>
</gene>
<sequence>MESNEDTNYFYTFLSKIKKFVDKFNDYIIVASDDGNTVLVDLLYNDDVNKSYSKNNFL</sequence>
<dbReference type="EMBL" id="KC008572">
    <property type="protein sequence ID" value="AGF85660.1"/>
    <property type="molecule type" value="Genomic_DNA"/>
</dbReference>
<evidence type="ECO:0000313" key="1">
    <source>
        <dbReference type="EMBL" id="AGF85660.1"/>
    </source>
</evidence>
<organism evidence="1 2">
    <name type="scientific">Moumouvirus goulette</name>
    <dbReference type="NCBI Taxonomy" id="1247379"/>
    <lineage>
        <taxon>Viruses</taxon>
        <taxon>Varidnaviria</taxon>
        <taxon>Bamfordvirae</taxon>
        <taxon>Nucleocytoviricota</taxon>
        <taxon>Megaviricetes</taxon>
        <taxon>Imitervirales</taxon>
        <taxon>Mimiviridae</taxon>
        <taxon>Megamimivirinae</taxon>
        <taxon>Moumouvirus</taxon>
        <taxon>Moumouvirus goulettemassiliense</taxon>
    </lineage>
</organism>
<proteinExistence type="predicted"/>
<evidence type="ECO:0000313" key="2">
    <source>
        <dbReference type="Proteomes" id="UP000241071"/>
    </source>
</evidence>
<protein>
    <submittedName>
        <fullName evidence="1">Uncharacterized protein</fullName>
    </submittedName>
</protein>
<dbReference type="Proteomes" id="UP000241071">
    <property type="component" value="Segment"/>
</dbReference>
<keyword evidence="2" id="KW-1185">Reference proteome</keyword>